<dbReference type="FunFam" id="2.30.30.140:FF:000018">
    <property type="entry name" value="Serine/threonine-protein kinase 31"/>
    <property type="match status" value="1"/>
</dbReference>
<evidence type="ECO:0000256" key="6">
    <source>
        <dbReference type="SAM" id="MobiDB-lite"/>
    </source>
</evidence>
<keyword evidence="2 5" id="KW-0963">Cytoplasm</keyword>
<dbReference type="STRING" id="4555.K3YBS2"/>
<dbReference type="Pfam" id="PF00565">
    <property type="entry name" value="SNase"/>
    <property type="match status" value="5"/>
</dbReference>
<dbReference type="PANTHER" id="PTHR12302:SF10">
    <property type="entry name" value="RIBONUCLEASE"/>
    <property type="match status" value="1"/>
</dbReference>
<dbReference type="EMBL" id="AGNK02004319">
    <property type="status" value="NOT_ANNOTATED_CDS"/>
    <property type="molecule type" value="Genomic_DNA"/>
</dbReference>
<dbReference type="SMART" id="SM00318">
    <property type="entry name" value="SNc"/>
    <property type="match status" value="4"/>
</dbReference>
<dbReference type="FunFam" id="2.40.50.90:FF:000010">
    <property type="entry name" value="Ribonuclease"/>
    <property type="match status" value="1"/>
</dbReference>
<feature type="domain" description="TNase-like" evidence="8">
    <location>
        <begin position="282"/>
        <end position="451"/>
    </location>
</feature>
<dbReference type="GO" id="GO:0031332">
    <property type="term" value="C:RNAi effector complex"/>
    <property type="evidence" value="ECO:0007669"/>
    <property type="project" value="InterPro"/>
</dbReference>
<comment type="subcellular location">
    <subcellularLocation>
        <location evidence="1 5">Cytoplasm</location>
    </subcellularLocation>
</comment>
<dbReference type="GO" id="GO:0003723">
    <property type="term" value="F:RNA binding"/>
    <property type="evidence" value="ECO:0000318"/>
    <property type="project" value="GO_Central"/>
</dbReference>
<dbReference type="SMART" id="SM00333">
    <property type="entry name" value="TUDOR"/>
    <property type="match status" value="1"/>
</dbReference>
<dbReference type="GO" id="GO:0006402">
    <property type="term" value="P:mRNA catabolic process"/>
    <property type="evidence" value="ECO:0000318"/>
    <property type="project" value="GO_Central"/>
</dbReference>
<evidence type="ECO:0000313" key="9">
    <source>
        <dbReference type="EnsemblPlants" id="KQK97078"/>
    </source>
</evidence>
<dbReference type="Gramene" id="KQK97078">
    <property type="protein sequence ID" value="KQK97078"/>
    <property type="gene ID" value="SETIT_011666mg"/>
</dbReference>
<dbReference type="PIRSF" id="PIRSF017179">
    <property type="entry name" value="RISC-Tudor-SN"/>
    <property type="match status" value="1"/>
</dbReference>
<dbReference type="GO" id="GO:0004518">
    <property type="term" value="F:nuclease activity"/>
    <property type="evidence" value="ECO:0000318"/>
    <property type="project" value="GO_Central"/>
</dbReference>
<evidence type="ECO:0000256" key="4">
    <source>
        <dbReference type="ARBA" id="ARBA00022737"/>
    </source>
</evidence>
<dbReference type="Gene3D" id="2.30.30.140">
    <property type="match status" value="1"/>
</dbReference>
<feature type="domain" description="Tudor" evidence="7">
    <location>
        <begin position="726"/>
        <end position="788"/>
    </location>
</feature>
<evidence type="ECO:0000256" key="1">
    <source>
        <dbReference type="ARBA" id="ARBA00004496"/>
    </source>
</evidence>
<dbReference type="HOGENOM" id="CLU_005966_1_0_1"/>
<evidence type="ECO:0000259" key="7">
    <source>
        <dbReference type="PROSITE" id="PS50304"/>
    </source>
</evidence>
<protein>
    <recommendedName>
        <fullName evidence="5">Ribonuclease</fullName>
    </recommendedName>
</protein>
<organism evidence="9 10">
    <name type="scientific">Setaria italica</name>
    <name type="common">Foxtail millet</name>
    <name type="synonym">Panicum italicum</name>
    <dbReference type="NCBI Taxonomy" id="4555"/>
    <lineage>
        <taxon>Eukaryota</taxon>
        <taxon>Viridiplantae</taxon>
        <taxon>Streptophyta</taxon>
        <taxon>Embryophyta</taxon>
        <taxon>Tracheophyta</taxon>
        <taxon>Spermatophyta</taxon>
        <taxon>Magnoliopsida</taxon>
        <taxon>Liliopsida</taxon>
        <taxon>Poales</taxon>
        <taxon>Poaceae</taxon>
        <taxon>PACMAD clade</taxon>
        <taxon>Panicoideae</taxon>
        <taxon>Panicodae</taxon>
        <taxon>Paniceae</taxon>
        <taxon>Cenchrinae</taxon>
        <taxon>Setaria</taxon>
    </lineage>
</organism>
<feature type="domain" description="TNase-like" evidence="8">
    <location>
        <begin position="5"/>
        <end position="145"/>
    </location>
</feature>
<evidence type="ECO:0000256" key="2">
    <source>
        <dbReference type="ARBA" id="ARBA00022490"/>
    </source>
</evidence>
<keyword evidence="4" id="KW-0677">Repeat</keyword>
<dbReference type="FunFam" id="2.40.50.90:FF:000018">
    <property type="entry name" value="Ribonuclease"/>
    <property type="match status" value="1"/>
</dbReference>
<dbReference type="InParanoid" id="K3YBS2"/>
<dbReference type="PANTHER" id="PTHR12302">
    <property type="entry name" value="EBNA2 BINDING PROTEIN P100"/>
    <property type="match status" value="1"/>
</dbReference>
<dbReference type="PROSITE" id="PS50830">
    <property type="entry name" value="TNASE_3"/>
    <property type="match status" value="3"/>
</dbReference>
<dbReference type="SUPFAM" id="SSF50199">
    <property type="entry name" value="Staphylococcal nuclease"/>
    <property type="match status" value="5"/>
</dbReference>
<evidence type="ECO:0000313" key="10">
    <source>
        <dbReference type="Proteomes" id="UP000004995"/>
    </source>
</evidence>
<accession>K3YBS2</accession>
<dbReference type="InterPro" id="IPR002999">
    <property type="entry name" value="Tudor"/>
</dbReference>
<proteinExistence type="predicted"/>
<dbReference type="OMA" id="AGMFYVQ"/>
<dbReference type="InterPro" id="IPR035437">
    <property type="entry name" value="SNase_OB-fold_sf"/>
</dbReference>
<dbReference type="AlphaFoldDB" id="K3YBS2"/>
<feature type="domain" description="TNase-like" evidence="8">
    <location>
        <begin position="483"/>
        <end position="609"/>
    </location>
</feature>
<evidence type="ECO:0000256" key="5">
    <source>
        <dbReference type="PIRNR" id="PIRNR017179"/>
    </source>
</evidence>
<dbReference type="GO" id="GO:0005634">
    <property type="term" value="C:nucleus"/>
    <property type="evidence" value="ECO:0000318"/>
    <property type="project" value="GO_Central"/>
</dbReference>
<comment type="function">
    <text evidence="5">Cytoprotective ribonuclease (RNase) required for resistance to abiotic stresses, acting as a positive regulator of mRNA decapping during stress.</text>
</comment>
<dbReference type="Proteomes" id="UP000004995">
    <property type="component" value="Unassembled WGS sequence"/>
</dbReference>
<evidence type="ECO:0000259" key="8">
    <source>
        <dbReference type="PROSITE" id="PS50830"/>
    </source>
</evidence>
<dbReference type="SUPFAM" id="SSF63748">
    <property type="entry name" value="Tudor/PWWP/MBT"/>
    <property type="match status" value="1"/>
</dbReference>
<dbReference type="Gene3D" id="2.40.50.90">
    <property type="match status" value="5"/>
</dbReference>
<dbReference type="Pfam" id="PF00567">
    <property type="entry name" value="TUDOR"/>
    <property type="match status" value="1"/>
</dbReference>
<reference evidence="10" key="1">
    <citation type="journal article" date="2012" name="Nat. Biotechnol.">
        <title>Reference genome sequence of the model plant Setaria.</title>
        <authorList>
            <person name="Bennetzen J.L."/>
            <person name="Schmutz J."/>
            <person name="Wang H."/>
            <person name="Percifield R."/>
            <person name="Hawkins J."/>
            <person name="Pontaroli A.C."/>
            <person name="Estep M."/>
            <person name="Feng L."/>
            <person name="Vaughn J.N."/>
            <person name="Grimwood J."/>
            <person name="Jenkins J."/>
            <person name="Barry K."/>
            <person name="Lindquist E."/>
            <person name="Hellsten U."/>
            <person name="Deshpande S."/>
            <person name="Wang X."/>
            <person name="Wu X."/>
            <person name="Mitros T."/>
            <person name="Triplett J."/>
            <person name="Yang X."/>
            <person name="Ye C.Y."/>
            <person name="Mauro-Herrera M."/>
            <person name="Wang L."/>
            <person name="Li P."/>
            <person name="Sharma M."/>
            <person name="Sharma R."/>
            <person name="Ronald P.C."/>
            <person name="Panaud O."/>
            <person name="Kellogg E.A."/>
            <person name="Brutnell T.P."/>
            <person name="Doust A.N."/>
            <person name="Tuskan G.A."/>
            <person name="Rokhsar D."/>
            <person name="Devos K.M."/>
        </authorList>
    </citation>
    <scope>NUCLEOTIDE SEQUENCE [LARGE SCALE GENOMIC DNA]</scope>
    <source>
        <strain evidence="10">cv. Yugu1</strain>
    </source>
</reference>
<dbReference type="PROSITE" id="PS50304">
    <property type="entry name" value="TUDOR"/>
    <property type="match status" value="1"/>
</dbReference>
<feature type="region of interest" description="Disordered" evidence="6">
    <location>
        <begin position="956"/>
        <end position="976"/>
    </location>
</feature>
<dbReference type="EnsemblPlants" id="KQK97078">
    <property type="protein sequence ID" value="KQK97078"/>
    <property type="gene ID" value="SETIT_011666mg"/>
</dbReference>
<keyword evidence="3" id="KW-0597">Phosphoprotein</keyword>
<keyword evidence="10" id="KW-1185">Reference proteome</keyword>
<evidence type="ECO:0000256" key="3">
    <source>
        <dbReference type="ARBA" id="ARBA00022553"/>
    </source>
</evidence>
<feature type="compositionally biased region" description="Basic and acidic residues" evidence="6">
    <location>
        <begin position="965"/>
        <end position="976"/>
    </location>
</feature>
<name>K3YBS2_SETIT</name>
<dbReference type="InterPro" id="IPR016071">
    <property type="entry name" value="Staphylococal_nuclease_OB-fold"/>
</dbReference>
<dbReference type="InterPro" id="IPR016685">
    <property type="entry name" value="Silence_cplx_Nase-comp_TudorSN"/>
</dbReference>
<dbReference type="eggNOG" id="KOG2039">
    <property type="taxonomic scope" value="Eukaryota"/>
</dbReference>
<dbReference type="GO" id="GO:0005829">
    <property type="term" value="C:cytosol"/>
    <property type="evidence" value="ECO:0000318"/>
    <property type="project" value="GO_Central"/>
</dbReference>
<dbReference type="GO" id="GO:0031047">
    <property type="term" value="P:regulatory ncRNA-mediated gene silencing"/>
    <property type="evidence" value="ECO:0007669"/>
    <property type="project" value="UniProtKB-UniRule"/>
</dbReference>
<reference evidence="9" key="2">
    <citation type="submission" date="2018-08" db="UniProtKB">
        <authorList>
            <consortium name="EnsemblPlants"/>
        </authorList>
    </citation>
    <scope>IDENTIFICATION</scope>
    <source>
        <strain evidence="9">Yugu1</strain>
    </source>
</reference>
<dbReference type="FunFam" id="2.40.50.90:FF:000015">
    <property type="entry name" value="Ribonuclease"/>
    <property type="match status" value="1"/>
</dbReference>
<sequence length="976" mass="108608">MAASGWLRGKVKAVPSGDTLVIISIAKADTIPLEKSITLSCIIAPRLARRHGTDEPFAWESREFLRKLCIGQEVKFKVDYVLPGSSREFGTVYLGGDTNIAGLVVAQGFAKVKEQGHKGYVNLYVTDLLRLEEIAKDQGLGRWSKEHGAAEASVRILPTSTMGEAAPSDVKGFISEMKGKALEAIVEQVRDGSTIRVCLIPSFHFFSDRFGKEAKHFTETKVLSREVRVILEGTDSFDNMFASVYYSDGNTAKDLALELVENLRIWTGFQPPVTNTAPIHNQKFTGKVIEVVNGYCIVIADDMVPVGSPLAERRVNISSIRPPKLVDSSGESKTIEHFARAAKEFLRTRLIGKQVHVSMEYSRRINISNGHAADKTNIVDTRVLNYGSVFLPSQSGSSGNLFGANVAELLLSRGFADITRHRDYEERSQHYDALLAAYSRAEKAKKGYHAKKYYPATHMNDLTTVRIYFHSRKIFFHLLQRNKRHSAVVEYIFSGHRFKLTIPNETSTITFSFSCVRCPGKNEPYSDGAIALMRRTILQHDVEIEIEAVDRTGTFLGSLWESKNNMAYVLLEAGLAKLSSFGLDRISDAQTLIRAEKSAQQKKLKVWENYNEAKVIPHGSLMGQNGKESFKLASMKFNDIPETLMVTKDFPDTLSNTLEVQDQPRHCPSNTSEVQAEPKNHVVPLPSRWSSLFKDKVDILKDEVPLDTSKAEDLSSNGPSDAVPFNPTKGDVVLAQFTLDNSWNRAMIVSEHQGPMEREFLVFYIDYGNQEIVTYSRLRPAHANQSTSLIPPLAKLFLLAFIAVPNLKDNLGEQAARYLSMVLLDNEKEFKATIEERATVESKQEGQGTGEVLVVTLFDEDAESSINAAMLENGLAQIETHRLISRERRAAVKNLEEFQEHAKKERCGIWHLEGVGVPDKSAKDGNACDINDDEDLLAPARAQPPSRGFDLIDLIASKSTGTPKPSREHVMGDSLP</sequence>